<dbReference type="HOGENOM" id="CLU_002600_0_0_1"/>
<feature type="chain" id="PRO_5003403187" description="BRCT domain-containing protein" evidence="3">
    <location>
        <begin position="20"/>
        <end position="1216"/>
    </location>
</feature>
<dbReference type="InterPro" id="IPR053345">
    <property type="entry name" value="Ankyrin_repeat-containing"/>
</dbReference>
<feature type="domain" description="BRCT" evidence="4">
    <location>
        <begin position="1015"/>
        <end position="1078"/>
    </location>
</feature>
<dbReference type="PROSITE" id="PS50088">
    <property type="entry name" value="ANK_REPEAT"/>
    <property type="match status" value="1"/>
</dbReference>
<dbReference type="SMART" id="SM00292">
    <property type="entry name" value="BRCT"/>
    <property type="match status" value="1"/>
</dbReference>
<evidence type="ECO:0000313" key="6">
    <source>
        <dbReference type="Proteomes" id="UP000008068"/>
    </source>
</evidence>
<dbReference type="SMART" id="SM00453">
    <property type="entry name" value="WSN"/>
    <property type="match status" value="1"/>
</dbReference>
<dbReference type="InterPro" id="IPR036770">
    <property type="entry name" value="Ankyrin_rpt-contain_sf"/>
</dbReference>
<dbReference type="OrthoDB" id="10254947at2759"/>
<dbReference type="STRING" id="135651.G0MFZ2"/>
<evidence type="ECO:0000313" key="5">
    <source>
        <dbReference type="EMBL" id="EGT56514.1"/>
    </source>
</evidence>
<dbReference type="Pfam" id="PF02206">
    <property type="entry name" value="WSN"/>
    <property type="match status" value="1"/>
</dbReference>
<reference evidence="6" key="1">
    <citation type="submission" date="2011-07" db="EMBL/GenBank/DDBJ databases">
        <authorList>
            <consortium name="Caenorhabditis brenneri Sequencing and Analysis Consortium"/>
            <person name="Wilson R.K."/>
        </authorList>
    </citation>
    <scope>NUCLEOTIDE SEQUENCE [LARGE SCALE GENOMIC DNA]</scope>
    <source>
        <strain evidence="6">PB2801</strain>
    </source>
</reference>
<keyword evidence="2" id="KW-0472">Membrane</keyword>
<dbReference type="InterPro" id="IPR001357">
    <property type="entry name" value="BRCT_dom"/>
</dbReference>
<accession>G0MFZ2</accession>
<dbReference type="Proteomes" id="UP000008068">
    <property type="component" value="Unassembled WGS sequence"/>
</dbReference>
<dbReference type="PROSITE" id="PS50172">
    <property type="entry name" value="BRCT"/>
    <property type="match status" value="1"/>
</dbReference>
<dbReference type="SMART" id="SM00248">
    <property type="entry name" value="ANK"/>
    <property type="match status" value="2"/>
</dbReference>
<keyword evidence="1" id="KW-0040">ANK repeat</keyword>
<evidence type="ECO:0000256" key="2">
    <source>
        <dbReference type="SAM" id="Phobius"/>
    </source>
</evidence>
<feature type="transmembrane region" description="Helical" evidence="2">
    <location>
        <begin position="817"/>
        <end position="840"/>
    </location>
</feature>
<dbReference type="PANTHER" id="PTHR22956:SF17">
    <property type="entry name" value="ANKYRIN REPEAT-CONTAINING PROTEIN F37A4.4-RELATED"/>
    <property type="match status" value="1"/>
</dbReference>
<dbReference type="eggNOG" id="KOG4177">
    <property type="taxonomic scope" value="Eukaryota"/>
</dbReference>
<keyword evidence="6" id="KW-1185">Reference proteome</keyword>
<dbReference type="EMBL" id="GL379793">
    <property type="protein sequence ID" value="EGT56514.1"/>
    <property type="molecule type" value="Genomic_DNA"/>
</dbReference>
<evidence type="ECO:0000256" key="3">
    <source>
        <dbReference type="SAM" id="SignalP"/>
    </source>
</evidence>
<keyword evidence="2" id="KW-0812">Transmembrane</keyword>
<protein>
    <recommendedName>
        <fullName evidence="4">BRCT domain-containing protein</fullName>
    </recommendedName>
</protein>
<keyword evidence="2" id="KW-1133">Transmembrane helix</keyword>
<feature type="signal peptide" evidence="3">
    <location>
        <begin position="1"/>
        <end position="19"/>
    </location>
</feature>
<dbReference type="Gene3D" id="3.40.50.10190">
    <property type="entry name" value="BRCT domain"/>
    <property type="match status" value="1"/>
</dbReference>
<dbReference type="InterPro" id="IPR002110">
    <property type="entry name" value="Ankyrin_rpt"/>
</dbReference>
<proteinExistence type="predicted"/>
<dbReference type="Pfam" id="PF00533">
    <property type="entry name" value="BRCT"/>
    <property type="match status" value="1"/>
</dbReference>
<dbReference type="PROSITE" id="PS50297">
    <property type="entry name" value="ANK_REP_REGION"/>
    <property type="match status" value="1"/>
</dbReference>
<evidence type="ECO:0000259" key="4">
    <source>
        <dbReference type="PROSITE" id="PS50172"/>
    </source>
</evidence>
<evidence type="ECO:0000256" key="1">
    <source>
        <dbReference type="PROSITE-ProRule" id="PRU00023"/>
    </source>
</evidence>
<keyword evidence="3" id="KW-0732">Signal</keyword>
<dbReference type="InParanoid" id="G0MFZ2"/>
<dbReference type="AlphaFoldDB" id="G0MFZ2"/>
<feature type="repeat" description="ANK" evidence="1">
    <location>
        <begin position="909"/>
        <end position="941"/>
    </location>
</feature>
<dbReference type="SUPFAM" id="SSF48403">
    <property type="entry name" value="Ankyrin repeat"/>
    <property type="match status" value="1"/>
</dbReference>
<dbReference type="InterPro" id="IPR036420">
    <property type="entry name" value="BRCT_dom_sf"/>
</dbReference>
<dbReference type="OMA" id="THDENDH"/>
<sequence>MRAHFYLAIILIIVGNTKNQKTDHDDFENDNYGLGKNLDLDDGIEDDGDMEFAEFEKKKSAPTLEIVYNHLAILTRITSAISLQYAAIKKTVRVRDVVTELLGSRSVDLDHLAVLDASEMIRILDERFKASQEMVGYLKDSGTLDKTRPLLDLMSRAMNYVQGDSINDTKMESFYKRIETHSFDSKTIGCPAEFVTKMADFLPVLTDSSDHESDRKGSLIRELKKENQTILDCFETLENYETSISELKLEFDNFLKINAAKDGILKFHEHKDVVANFGKNIDLIIEIFSKTEKFWKHSAVGTSISNIYNQLLNIVSPIREKVDLSLTLGFPDHGDMAKVSKDLRSDWFREKVAGGKNAGRLGRELQGFFRFGVLMRKLERSWFVLRDNFSIYKGPVLFFLQYLIEIEKQELGGNALEIAKASKIAFEKSWTQELSFDKDELNSIDMEMESLSKIMQVVGTIEAKAIDIGKEIDKEAIKSFFDQLNSAELGDDEVKNINKVKAFSNIESMKSLCDKFSKLIEPQTDLKKNLEAVRKDIKAHQGSSKMADKIGKSGLKRNLDQLKKQGENFQPDVLLKMTTVIGAIFQIAHASDHYQKTKDFLQLFEAIRRNLLECEAYVKRIGPTFKKTHDENDHDNPILKMVNSQEMALSLARGMYVLRDMVRAIRMKRRLRKTLNYKPNIESKIIDFNQNDYVREFWKNNKKSIRKLLEDLEKLNEYAETVKDGPLLTVRKVLDEAAKIQGFPEVFKHIAIQFQGFDAYSKQRKNFEELAKLDLDFASHKGYLHAASMSFDELKAYFDDVFGLNKEARQEIEQNHLAAALICVAIFLLIIIGVLIVYGITPAGRRKYKNYYLYYFGKPEDFEKRWRYSLFMDRQDGKNALLDAAREINSTNVLKALRRGAYINVFNRYGNTALHVATKRGHPEIVDLLIRHGADRTLLNALNKTPEQMIPEDYRKNHPDKIDRFEAVERLYKKYQKKKFRQRVPLEFPVSSYHIYVDNTTDDTLTDNFTARFQSITTDEASLTTTHFIVRTDKAGILETESLELIAWVLSGVIVVRDKWMVECLKDEKQIGNEWDYLVKKIRYRGTVYSTVCQWREEMSKSTMPYLQGVYVAVVIPEYVNHVALVSIVNTHGGTVLDKFPEKQNFNQGFRPYLHVTMGPFVIIHDGTINLDIYKNDPDKMYTLMTEQEFVHFLLERKIRRNKSTHVIPALNDMED</sequence>
<gene>
    <name evidence="5" type="ORF">CAEBREN_01680</name>
</gene>
<dbReference type="SUPFAM" id="SSF52113">
    <property type="entry name" value="BRCT domain"/>
    <property type="match status" value="1"/>
</dbReference>
<dbReference type="Gene3D" id="1.25.40.20">
    <property type="entry name" value="Ankyrin repeat-containing domain"/>
    <property type="match status" value="1"/>
</dbReference>
<dbReference type="InterPro" id="IPR003125">
    <property type="entry name" value="WSN"/>
</dbReference>
<dbReference type="PANTHER" id="PTHR22956">
    <property type="entry name" value="ANKYRIN REPEAT-CONTAINING PROTEIN F37A4.4-RELATED-RELATED"/>
    <property type="match status" value="1"/>
</dbReference>
<name>G0MFZ2_CAEBE</name>
<organism evidence="6">
    <name type="scientific">Caenorhabditis brenneri</name>
    <name type="common">Nematode worm</name>
    <dbReference type="NCBI Taxonomy" id="135651"/>
    <lineage>
        <taxon>Eukaryota</taxon>
        <taxon>Metazoa</taxon>
        <taxon>Ecdysozoa</taxon>
        <taxon>Nematoda</taxon>
        <taxon>Chromadorea</taxon>
        <taxon>Rhabditida</taxon>
        <taxon>Rhabditina</taxon>
        <taxon>Rhabditomorpha</taxon>
        <taxon>Rhabditoidea</taxon>
        <taxon>Rhabditidae</taxon>
        <taxon>Peloderinae</taxon>
        <taxon>Caenorhabditis</taxon>
    </lineage>
</organism>
<dbReference type="FunCoup" id="G0MFZ2">
    <property type="interactions" value="1503"/>
</dbReference>
<dbReference type="Pfam" id="PF12796">
    <property type="entry name" value="Ank_2"/>
    <property type="match status" value="1"/>
</dbReference>